<evidence type="ECO:0000256" key="2">
    <source>
        <dbReference type="SAM" id="Phobius"/>
    </source>
</evidence>
<keyword evidence="2" id="KW-0812">Transmembrane</keyword>
<organism evidence="4 5">
    <name type="scientific">Bifidobacterium ruminantium</name>
    <dbReference type="NCBI Taxonomy" id="78346"/>
    <lineage>
        <taxon>Bacteria</taxon>
        <taxon>Bacillati</taxon>
        <taxon>Actinomycetota</taxon>
        <taxon>Actinomycetes</taxon>
        <taxon>Bifidobacteriales</taxon>
        <taxon>Bifidobacteriaceae</taxon>
        <taxon>Bifidobacterium</taxon>
    </lineage>
</organism>
<dbReference type="RefSeq" id="WP_026646458.1">
    <property type="nucleotide sequence ID" value="NZ_CALLHR010000167.1"/>
</dbReference>
<sequence>MRHAAHKAAKASSARFSVSKALFTSSRGSHTAKAVRMAQLADGGAVVGLAPEVAEKLNEVAPMSRRAMREAAKAASRKSTLVTSASLAALVGTAATALAFSQQNASRLVIADDGVETTQIKRVSDGAASRSEDRTALKESSTSNNGGWQLGETSASMDANLLSKSLADNPNVAVLMDQDSSVLPAGFNPNHATGEDGGSYPYGQCTWWAYTRRHQLGLPVGSHFGNARDWGASAKALGYWVDGTPRHVGDIIVFAPGQQGADADYGHVAIVEKINADGSIEISESNVKGLGVISNRSFSADDASKLTYIHY</sequence>
<dbReference type="EMBL" id="JGZL01000012">
    <property type="protein sequence ID" value="KFI87639.1"/>
    <property type="molecule type" value="Genomic_DNA"/>
</dbReference>
<evidence type="ECO:0000313" key="5">
    <source>
        <dbReference type="Proteomes" id="UP000029078"/>
    </source>
</evidence>
<name>A0A087CWI9_BIFRU</name>
<dbReference type="AlphaFoldDB" id="A0A087CWI9"/>
<dbReference type="Pfam" id="PF05257">
    <property type="entry name" value="CHAP"/>
    <property type="match status" value="1"/>
</dbReference>
<dbReference type="Proteomes" id="UP000029078">
    <property type="component" value="Unassembled WGS sequence"/>
</dbReference>
<gene>
    <name evidence="4" type="ORF">BRUM_0784</name>
</gene>
<keyword evidence="2" id="KW-0472">Membrane</keyword>
<dbReference type="SUPFAM" id="SSF54001">
    <property type="entry name" value="Cysteine proteinases"/>
    <property type="match status" value="1"/>
</dbReference>
<dbReference type="PROSITE" id="PS50911">
    <property type="entry name" value="CHAP"/>
    <property type="match status" value="1"/>
</dbReference>
<dbReference type="Gene3D" id="3.90.1720.10">
    <property type="entry name" value="endopeptidase domain like (from Nostoc punctiforme)"/>
    <property type="match status" value="1"/>
</dbReference>
<feature type="domain" description="Peptidase C51" evidence="3">
    <location>
        <begin position="180"/>
        <end position="310"/>
    </location>
</feature>
<evidence type="ECO:0000313" key="4">
    <source>
        <dbReference type="EMBL" id="KFI87639.1"/>
    </source>
</evidence>
<accession>A0A087CWI9</accession>
<feature type="transmembrane region" description="Helical" evidence="2">
    <location>
        <begin position="79"/>
        <end position="100"/>
    </location>
</feature>
<feature type="compositionally biased region" description="Polar residues" evidence="1">
    <location>
        <begin position="138"/>
        <end position="150"/>
    </location>
</feature>
<dbReference type="STRING" id="78346.BRUM_0784"/>
<keyword evidence="4" id="KW-0378">Hydrolase</keyword>
<feature type="region of interest" description="Disordered" evidence="1">
    <location>
        <begin position="122"/>
        <end position="150"/>
    </location>
</feature>
<evidence type="ECO:0000259" key="3">
    <source>
        <dbReference type="PROSITE" id="PS50911"/>
    </source>
</evidence>
<dbReference type="InterPro" id="IPR007921">
    <property type="entry name" value="CHAP_dom"/>
</dbReference>
<evidence type="ECO:0000256" key="1">
    <source>
        <dbReference type="SAM" id="MobiDB-lite"/>
    </source>
</evidence>
<dbReference type="GO" id="GO:0008745">
    <property type="term" value="F:N-acetylmuramoyl-L-alanine amidase activity"/>
    <property type="evidence" value="ECO:0007669"/>
    <property type="project" value="UniProtKB-EC"/>
</dbReference>
<protein>
    <submittedName>
        <fullName evidence="4">CHAP domain containing protein</fullName>
        <ecNumber evidence="4">3.5.1.28</ecNumber>
    </submittedName>
</protein>
<keyword evidence="5" id="KW-1185">Reference proteome</keyword>
<reference evidence="4 5" key="1">
    <citation type="submission" date="2014-03" db="EMBL/GenBank/DDBJ databases">
        <title>Genomics of Bifidobacteria.</title>
        <authorList>
            <person name="Ventura M."/>
            <person name="Milani C."/>
            <person name="Lugli G.A."/>
        </authorList>
    </citation>
    <scope>NUCLEOTIDE SEQUENCE [LARGE SCALE GENOMIC DNA]</scope>
    <source>
        <strain evidence="4 5">LMG 21811</strain>
    </source>
</reference>
<keyword evidence="2" id="KW-1133">Transmembrane helix</keyword>
<dbReference type="EC" id="3.5.1.28" evidence="4"/>
<dbReference type="eggNOG" id="COG3942">
    <property type="taxonomic scope" value="Bacteria"/>
</dbReference>
<comment type="caution">
    <text evidence="4">The sequence shown here is derived from an EMBL/GenBank/DDBJ whole genome shotgun (WGS) entry which is preliminary data.</text>
</comment>
<proteinExistence type="predicted"/>
<dbReference type="InterPro" id="IPR038765">
    <property type="entry name" value="Papain-like_cys_pep_sf"/>
</dbReference>